<proteinExistence type="predicted"/>
<dbReference type="Gene3D" id="3.40.50.300">
    <property type="entry name" value="P-loop containing nucleotide triphosphate hydrolases"/>
    <property type="match status" value="1"/>
</dbReference>
<dbReference type="InterPro" id="IPR010982">
    <property type="entry name" value="Lambda_DNA-bd_dom_sf"/>
</dbReference>
<keyword evidence="7" id="KW-1185">Reference proteome</keyword>
<evidence type="ECO:0000313" key="6">
    <source>
        <dbReference type="EMBL" id="QEV44253.1"/>
    </source>
</evidence>
<evidence type="ECO:0000256" key="4">
    <source>
        <dbReference type="SAM" id="MobiDB-lite"/>
    </source>
</evidence>
<dbReference type="PANTHER" id="PTHR19879">
    <property type="entry name" value="TRANSCRIPTION INITIATION FACTOR TFIID"/>
    <property type="match status" value="1"/>
</dbReference>
<dbReference type="PROSITE" id="PS50294">
    <property type="entry name" value="WD_REPEATS_REGION"/>
    <property type="match status" value="7"/>
</dbReference>
<dbReference type="InterPro" id="IPR001387">
    <property type="entry name" value="Cro/C1-type_HTH"/>
</dbReference>
<feature type="domain" description="HTH cro/C1-type" evidence="5">
    <location>
        <begin position="21"/>
        <end position="77"/>
    </location>
</feature>
<dbReference type="Gene3D" id="2.130.10.10">
    <property type="entry name" value="YVTN repeat-like/Quinoprotein amine dehydrogenase"/>
    <property type="match status" value="2"/>
</dbReference>
<gene>
    <name evidence="6" type="ORF">CP980_03480</name>
</gene>
<feature type="repeat" description="WD" evidence="3">
    <location>
        <begin position="778"/>
        <end position="813"/>
    </location>
</feature>
<evidence type="ECO:0000313" key="7">
    <source>
        <dbReference type="Proteomes" id="UP000325563"/>
    </source>
</evidence>
<dbReference type="Pfam" id="PF20703">
    <property type="entry name" value="nSTAND1"/>
    <property type="match status" value="1"/>
</dbReference>
<dbReference type="SUPFAM" id="SSF47413">
    <property type="entry name" value="lambda repressor-like DNA-binding domains"/>
    <property type="match status" value="1"/>
</dbReference>
<dbReference type="Proteomes" id="UP000325563">
    <property type="component" value="Chromosome"/>
</dbReference>
<dbReference type="RefSeq" id="WP_132753872.1">
    <property type="nucleotide sequence ID" value="NZ_BNBW01000001.1"/>
</dbReference>
<feature type="repeat" description="WD" evidence="3">
    <location>
        <begin position="688"/>
        <end position="721"/>
    </location>
</feature>
<dbReference type="PANTHER" id="PTHR19879:SF9">
    <property type="entry name" value="TRANSCRIPTION INITIATION FACTOR TFIID SUBUNIT 5"/>
    <property type="match status" value="1"/>
</dbReference>
<dbReference type="EMBL" id="CP023692">
    <property type="protein sequence ID" value="QEV44253.1"/>
    <property type="molecule type" value="Genomic_DNA"/>
</dbReference>
<feature type="repeat" description="WD" evidence="3">
    <location>
        <begin position="869"/>
        <end position="899"/>
    </location>
</feature>
<dbReference type="KEGG" id="svn:CP980_03480"/>
<evidence type="ECO:0000256" key="2">
    <source>
        <dbReference type="ARBA" id="ARBA00022737"/>
    </source>
</evidence>
<feature type="repeat" description="WD" evidence="3">
    <location>
        <begin position="598"/>
        <end position="631"/>
    </location>
</feature>
<accession>A0A5J6J2A3</accession>
<dbReference type="InterPro" id="IPR019775">
    <property type="entry name" value="WD40_repeat_CS"/>
</dbReference>
<dbReference type="GO" id="GO:0003677">
    <property type="term" value="F:DNA binding"/>
    <property type="evidence" value="ECO:0007669"/>
    <property type="project" value="InterPro"/>
</dbReference>
<dbReference type="PROSITE" id="PS00678">
    <property type="entry name" value="WD_REPEATS_1"/>
    <property type="match status" value="1"/>
</dbReference>
<name>A0A5J6J2A3_STRVI</name>
<dbReference type="CDD" id="cd00200">
    <property type="entry name" value="WD40"/>
    <property type="match status" value="1"/>
</dbReference>
<organism evidence="6 7">
    <name type="scientific">Streptomyces vinaceus</name>
    <dbReference type="NCBI Taxonomy" id="1960"/>
    <lineage>
        <taxon>Bacteria</taxon>
        <taxon>Bacillati</taxon>
        <taxon>Actinomycetota</taxon>
        <taxon>Actinomycetes</taxon>
        <taxon>Kitasatosporales</taxon>
        <taxon>Streptomycetaceae</taxon>
        <taxon>Streptomyces</taxon>
    </lineage>
</organism>
<dbReference type="SUPFAM" id="SSF52540">
    <property type="entry name" value="P-loop containing nucleoside triphosphate hydrolases"/>
    <property type="match status" value="1"/>
</dbReference>
<dbReference type="SMART" id="SM00530">
    <property type="entry name" value="HTH_XRE"/>
    <property type="match status" value="1"/>
</dbReference>
<dbReference type="SMART" id="SM00320">
    <property type="entry name" value="WD40"/>
    <property type="match status" value="7"/>
</dbReference>
<evidence type="ECO:0000256" key="3">
    <source>
        <dbReference type="PROSITE-ProRule" id="PRU00221"/>
    </source>
</evidence>
<dbReference type="InterPro" id="IPR027417">
    <property type="entry name" value="P-loop_NTPase"/>
</dbReference>
<dbReference type="PROSITE" id="PS50082">
    <property type="entry name" value="WD_REPEATS_2"/>
    <property type="match status" value="7"/>
</dbReference>
<sequence>MARKERPLEGEDGPLRRFAAALRRLRHEAGSPPYRDLASRAHYSVATLSGAASGRRLPSLDVTLSYVRACGGDAREWERRWHAVAAQLSEAEPPEPGEEPGGSRAHGSPYVGLAAFRTEDADLFFGRERLVEDLLAGLARQRVVALVGASGAGKSSLLHAGLLPRLSAQTPPAAVHVLTPGPHPLRRVRRALDAHAADGGELVVVVDQFEEVFTVCADPDERADCIDALVEAARHPASRCRVVLGVRADFYAHCTRHAALVEVLRDAQVLVGPMSAAELRRAVVEPARRAGLTVEGALQATLVAHAHGQVGVLPLLSHALLETWRRRRGAALTLDGFHAAGGFEGALAQSAETLHASLSARQQRLAQQIFVHLIALGEGTEDTKRPVAREELNQDADTATVLARAAGLRLLTLDDGRVELTHEALIRAWPRLRGWLTDDRERLRLHRRLTEAAGAWEALGRDSGALYRGTRLDLARDLADTAAVGLTAGERAFLEASTAAEAAAGNTARRRARRLRTLVALLAALVVVAGVATANAVRAEDEVTRQRNDAVAQNLADSATDLANTEPGLAVQLGLTAYRLAPTAKTRDGLASTLMTATPVHAKEVLGLAYRPDGEQLATASGDHTARLWRMHGTDAPVAVATLSGHGDDVRCVSYRPDGRALATGSADGSVRLWDTADASRPALLASFTGQGGDVRSLAYSPDGRTLATSGSDGSVGLWDVADTARPTLLARLAGHRDAVRSVAFGPDGRTLASAGEDRTVRLTDVSDPRRPEPLAVLEGHDSAVFSVAFGPDGHTLAAASGGRTSIRLWNLSDLRHPAPLAVLAGHTDVVGSVVFSPDGRTLASASDDRTVRVWSVARPAHPGLLSTLTGHVTAVSSVAFSPDGAVLASGGFDATVRLAGTDEARVIAGACAHAGPRITRAQWSAHLPYVDYSPPCSGLEERR</sequence>
<dbReference type="CDD" id="cd00093">
    <property type="entry name" value="HTH_XRE"/>
    <property type="match status" value="1"/>
</dbReference>
<keyword evidence="2" id="KW-0677">Repeat</keyword>
<dbReference type="Pfam" id="PF00400">
    <property type="entry name" value="WD40"/>
    <property type="match status" value="7"/>
</dbReference>
<evidence type="ECO:0000259" key="5">
    <source>
        <dbReference type="SMART" id="SM00530"/>
    </source>
</evidence>
<feature type="repeat" description="WD" evidence="3">
    <location>
        <begin position="733"/>
        <end position="774"/>
    </location>
</feature>
<dbReference type="InterPro" id="IPR020472">
    <property type="entry name" value="WD40_PAC1"/>
</dbReference>
<feature type="repeat" description="WD" evidence="3">
    <location>
        <begin position="824"/>
        <end position="857"/>
    </location>
</feature>
<dbReference type="InterPro" id="IPR036322">
    <property type="entry name" value="WD40_repeat_dom_sf"/>
</dbReference>
<dbReference type="InterPro" id="IPR001680">
    <property type="entry name" value="WD40_rpt"/>
</dbReference>
<dbReference type="SUPFAM" id="SSF50978">
    <property type="entry name" value="WD40 repeat-like"/>
    <property type="match status" value="1"/>
</dbReference>
<feature type="repeat" description="WD" evidence="3">
    <location>
        <begin position="643"/>
        <end position="684"/>
    </location>
</feature>
<dbReference type="GeneID" id="95609624"/>
<dbReference type="InterPro" id="IPR015943">
    <property type="entry name" value="WD40/YVTN_repeat-like_dom_sf"/>
</dbReference>
<keyword evidence="1 3" id="KW-0853">WD repeat</keyword>
<evidence type="ECO:0000256" key="1">
    <source>
        <dbReference type="ARBA" id="ARBA00022574"/>
    </source>
</evidence>
<reference evidence="6 7" key="1">
    <citation type="submission" date="2017-09" db="EMBL/GenBank/DDBJ databases">
        <authorList>
            <person name="Lee N."/>
            <person name="Cho B.-K."/>
        </authorList>
    </citation>
    <scope>NUCLEOTIDE SEQUENCE [LARGE SCALE GENOMIC DNA]</scope>
    <source>
        <strain evidence="6 7">ATCC 27476</strain>
    </source>
</reference>
<dbReference type="InterPro" id="IPR049052">
    <property type="entry name" value="nSTAND1"/>
</dbReference>
<dbReference type="PRINTS" id="PR00320">
    <property type="entry name" value="GPROTEINBRPT"/>
</dbReference>
<feature type="region of interest" description="Disordered" evidence="4">
    <location>
        <begin position="88"/>
        <end position="107"/>
    </location>
</feature>
<dbReference type="CDD" id="cd00267">
    <property type="entry name" value="ABC_ATPase"/>
    <property type="match status" value="1"/>
</dbReference>
<dbReference type="AlphaFoldDB" id="A0A5J6J2A3"/>
<protein>
    <recommendedName>
        <fullName evidence="5">HTH cro/C1-type domain-containing protein</fullName>
    </recommendedName>
</protein>